<evidence type="ECO:0000256" key="4">
    <source>
        <dbReference type="ARBA" id="ARBA00022481"/>
    </source>
</evidence>
<dbReference type="EMBL" id="JACHHW010000004">
    <property type="protein sequence ID" value="MBB5187238.1"/>
    <property type="molecule type" value="Genomic_DNA"/>
</dbReference>
<accession>A0A840R3P0</accession>
<dbReference type="GO" id="GO:0015627">
    <property type="term" value="C:type II protein secretion system complex"/>
    <property type="evidence" value="ECO:0007669"/>
    <property type="project" value="InterPro"/>
</dbReference>
<keyword evidence="3" id="KW-1003">Cell membrane</keyword>
<sequence>MISSTGRNESGFSLLELMVVVFIIGLLSGVAALTLPSKDGGALLQEQRFKLIGSLRSARAEAVFSGHSLGLQWQRQRGSFYVLTADGWQKIVQGVLAKNIVLADDVQTELLVDGEVIHEKTRLDNEETEQEVNPQLLFLSDGQISPFEWRLSTAGAESLSFDEQLTVDRP</sequence>
<dbReference type="Pfam" id="PF12019">
    <property type="entry name" value="GspH"/>
    <property type="match status" value="1"/>
</dbReference>
<keyword evidence="7 11" id="KW-1133">Transmembrane helix</keyword>
<feature type="transmembrane region" description="Helical" evidence="11">
    <location>
        <begin position="12"/>
        <end position="35"/>
    </location>
</feature>
<comment type="subcellular location">
    <subcellularLocation>
        <location evidence="1">Cell inner membrane</location>
        <topology evidence="1">Single-pass membrane protein</topology>
    </subcellularLocation>
</comment>
<feature type="domain" description="General secretion pathway GspH" evidence="12">
    <location>
        <begin position="51"/>
        <end position="157"/>
    </location>
</feature>
<dbReference type="InterPro" id="IPR049875">
    <property type="entry name" value="TypeII_GspH"/>
</dbReference>
<dbReference type="PROSITE" id="PS00409">
    <property type="entry name" value="PROKAR_NTER_METHYL"/>
    <property type="match status" value="1"/>
</dbReference>
<dbReference type="PRINTS" id="PR00885">
    <property type="entry name" value="BCTERIALGSPH"/>
</dbReference>
<evidence type="ECO:0000256" key="10">
    <source>
        <dbReference type="ARBA" id="ARBA00030775"/>
    </source>
</evidence>
<dbReference type="NCBIfam" id="TIGR02532">
    <property type="entry name" value="IV_pilin_GFxxxE"/>
    <property type="match status" value="1"/>
</dbReference>
<dbReference type="GO" id="GO:0005886">
    <property type="term" value="C:plasma membrane"/>
    <property type="evidence" value="ECO:0007669"/>
    <property type="project" value="UniProtKB-SubCell"/>
</dbReference>
<dbReference type="Proteomes" id="UP000536640">
    <property type="component" value="Unassembled WGS sequence"/>
</dbReference>
<dbReference type="GO" id="GO:0015628">
    <property type="term" value="P:protein secretion by the type II secretion system"/>
    <property type="evidence" value="ECO:0007669"/>
    <property type="project" value="InterPro"/>
</dbReference>
<keyword evidence="4" id="KW-0488">Methylation</keyword>
<keyword evidence="6 11" id="KW-0812">Transmembrane</keyword>
<dbReference type="RefSeq" id="WP_184462061.1">
    <property type="nucleotide sequence ID" value="NZ_JACHHW010000004.1"/>
</dbReference>
<evidence type="ECO:0000256" key="6">
    <source>
        <dbReference type="ARBA" id="ARBA00022692"/>
    </source>
</evidence>
<comment type="similarity">
    <text evidence="9">Belongs to the GSP H family.</text>
</comment>
<evidence type="ECO:0000256" key="8">
    <source>
        <dbReference type="ARBA" id="ARBA00023136"/>
    </source>
</evidence>
<keyword evidence="5" id="KW-0997">Cell inner membrane</keyword>
<evidence type="ECO:0000313" key="14">
    <source>
        <dbReference type="Proteomes" id="UP000536640"/>
    </source>
</evidence>
<evidence type="ECO:0000313" key="13">
    <source>
        <dbReference type="EMBL" id="MBB5187238.1"/>
    </source>
</evidence>
<proteinExistence type="inferred from homology"/>
<evidence type="ECO:0000259" key="12">
    <source>
        <dbReference type="Pfam" id="PF12019"/>
    </source>
</evidence>
<dbReference type="NCBIfam" id="TIGR01708">
    <property type="entry name" value="typeII_sec_gspH"/>
    <property type="match status" value="1"/>
</dbReference>
<evidence type="ECO:0000256" key="11">
    <source>
        <dbReference type="SAM" id="Phobius"/>
    </source>
</evidence>
<evidence type="ECO:0000256" key="5">
    <source>
        <dbReference type="ARBA" id="ARBA00022519"/>
    </source>
</evidence>
<protein>
    <recommendedName>
        <fullName evidence="2">Type II secretion system protein H</fullName>
    </recommendedName>
    <alternativeName>
        <fullName evidence="10">General secretion pathway protein H</fullName>
    </alternativeName>
</protein>
<dbReference type="InterPro" id="IPR002416">
    <property type="entry name" value="T2SS_protein-GspH"/>
</dbReference>
<dbReference type="AlphaFoldDB" id="A0A840R3P0"/>
<organism evidence="13 14">
    <name type="scientific">Zhongshania antarctica</name>
    <dbReference type="NCBI Taxonomy" id="641702"/>
    <lineage>
        <taxon>Bacteria</taxon>
        <taxon>Pseudomonadati</taxon>
        <taxon>Pseudomonadota</taxon>
        <taxon>Gammaproteobacteria</taxon>
        <taxon>Cellvibrionales</taxon>
        <taxon>Spongiibacteraceae</taxon>
        <taxon>Zhongshania</taxon>
    </lineage>
</organism>
<evidence type="ECO:0000256" key="1">
    <source>
        <dbReference type="ARBA" id="ARBA00004377"/>
    </source>
</evidence>
<name>A0A840R3P0_9GAMM</name>
<gene>
    <name evidence="13" type="ORF">HNQ57_001507</name>
</gene>
<keyword evidence="8 11" id="KW-0472">Membrane</keyword>
<dbReference type="InterPro" id="IPR022346">
    <property type="entry name" value="T2SS_GspH"/>
</dbReference>
<evidence type="ECO:0000256" key="3">
    <source>
        <dbReference type="ARBA" id="ARBA00022475"/>
    </source>
</evidence>
<keyword evidence="14" id="KW-1185">Reference proteome</keyword>
<reference evidence="13 14" key="1">
    <citation type="submission" date="2020-08" db="EMBL/GenBank/DDBJ databases">
        <title>Genomic Encyclopedia of Type Strains, Phase IV (KMG-IV): sequencing the most valuable type-strain genomes for metagenomic binning, comparative biology and taxonomic classification.</title>
        <authorList>
            <person name="Goeker M."/>
        </authorList>
    </citation>
    <scope>NUCLEOTIDE SEQUENCE [LARGE SCALE GENOMIC DNA]</scope>
    <source>
        <strain evidence="13 14">DSM 25701</strain>
    </source>
</reference>
<dbReference type="InterPro" id="IPR012902">
    <property type="entry name" value="N_methyl_site"/>
</dbReference>
<dbReference type="SUPFAM" id="SSF54523">
    <property type="entry name" value="Pili subunits"/>
    <property type="match status" value="1"/>
</dbReference>
<comment type="caution">
    <text evidence="13">The sequence shown here is derived from an EMBL/GenBank/DDBJ whole genome shotgun (WGS) entry which is preliminary data.</text>
</comment>
<evidence type="ECO:0000256" key="9">
    <source>
        <dbReference type="ARBA" id="ARBA00025772"/>
    </source>
</evidence>
<dbReference type="Gene3D" id="3.55.40.10">
    <property type="entry name" value="minor pseudopilin epsh domain"/>
    <property type="match status" value="1"/>
</dbReference>
<evidence type="ECO:0000256" key="7">
    <source>
        <dbReference type="ARBA" id="ARBA00022989"/>
    </source>
</evidence>
<evidence type="ECO:0000256" key="2">
    <source>
        <dbReference type="ARBA" id="ARBA00021549"/>
    </source>
</evidence>
<dbReference type="Pfam" id="PF07963">
    <property type="entry name" value="N_methyl"/>
    <property type="match status" value="1"/>
</dbReference>
<dbReference type="InterPro" id="IPR045584">
    <property type="entry name" value="Pilin-like"/>
</dbReference>